<feature type="compositionally biased region" description="Low complexity" evidence="2">
    <location>
        <begin position="398"/>
        <end position="429"/>
    </location>
</feature>
<dbReference type="PANTHER" id="PTHR19321">
    <property type="entry name" value="PROTEIN REGULATOR OF CYTOKINESIS 1 PRC1-RELATED"/>
    <property type="match status" value="1"/>
</dbReference>
<feature type="coiled-coil region" evidence="1">
    <location>
        <begin position="123"/>
        <end position="153"/>
    </location>
</feature>
<dbReference type="VEuPathDB" id="TrichDB:TRFO_24834"/>
<dbReference type="Proteomes" id="UP000179807">
    <property type="component" value="Unassembled WGS sequence"/>
</dbReference>
<dbReference type="GO" id="GO:0005737">
    <property type="term" value="C:cytoplasm"/>
    <property type="evidence" value="ECO:0007669"/>
    <property type="project" value="TreeGrafter"/>
</dbReference>
<feature type="region of interest" description="Disordered" evidence="2">
    <location>
        <begin position="507"/>
        <end position="535"/>
    </location>
</feature>
<name>A0A1J4K6Z7_9EUKA</name>
<reference evidence="3" key="1">
    <citation type="submission" date="2016-10" db="EMBL/GenBank/DDBJ databases">
        <authorList>
            <person name="Benchimol M."/>
            <person name="Almeida L.G."/>
            <person name="Vasconcelos A.T."/>
            <person name="Perreira-Neves A."/>
            <person name="Rosa I.A."/>
            <person name="Tasca T."/>
            <person name="Bogo M.R."/>
            <person name="de Souza W."/>
        </authorList>
    </citation>
    <scope>NUCLEOTIDE SEQUENCE [LARGE SCALE GENOMIC DNA]</scope>
    <source>
        <strain evidence="3">K</strain>
    </source>
</reference>
<dbReference type="GO" id="GO:0008017">
    <property type="term" value="F:microtubule binding"/>
    <property type="evidence" value="ECO:0007669"/>
    <property type="project" value="InterPro"/>
</dbReference>
<dbReference type="RefSeq" id="XP_068360099.1">
    <property type="nucleotide sequence ID" value="XM_068503970.1"/>
</dbReference>
<evidence type="ECO:0000313" key="3">
    <source>
        <dbReference type="EMBL" id="OHT06963.1"/>
    </source>
</evidence>
<feature type="region of interest" description="Disordered" evidence="2">
    <location>
        <begin position="396"/>
        <end position="437"/>
    </location>
</feature>
<protein>
    <submittedName>
        <fullName evidence="3">Uncharacterized protein</fullName>
    </submittedName>
</protein>
<dbReference type="PANTHER" id="PTHR19321:SF41">
    <property type="entry name" value="FASCETTO-RELATED"/>
    <property type="match status" value="1"/>
</dbReference>
<organism evidence="3 4">
    <name type="scientific">Tritrichomonas foetus</name>
    <dbReference type="NCBI Taxonomy" id="1144522"/>
    <lineage>
        <taxon>Eukaryota</taxon>
        <taxon>Metamonada</taxon>
        <taxon>Parabasalia</taxon>
        <taxon>Tritrichomonadida</taxon>
        <taxon>Tritrichomonadidae</taxon>
        <taxon>Tritrichomonas</taxon>
    </lineage>
</organism>
<comment type="caution">
    <text evidence="3">The sequence shown here is derived from an EMBL/GenBank/DDBJ whole genome shotgun (WGS) entry which is preliminary data.</text>
</comment>
<dbReference type="GO" id="GO:0000226">
    <property type="term" value="P:microtubule cytoskeleton organization"/>
    <property type="evidence" value="ECO:0007669"/>
    <property type="project" value="InterPro"/>
</dbReference>
<evidence type="ECO:0000313" key="4">
    <source>
        <dbReference type="Proteomes" id="UP000179807"/>
    </source>
</evidence>
<dbReference type="EMBL" id="MLAK01000709">
    <property type="protein sequence ID" value="OHT06963.1"/>
    <property type="molecule type" value="Genomic_DNA"/>
</dbReference>
<dbReference type="InterPro" id="IPR007145">
    <property type="entry name" value="MAP65_Ase1_PRC1"/>
</dbReference>
<gene>
    <name evidence="3" type="ORF">TRFO_24834</name>
</gene>
<proteinExistence type="predicted"/>
<keyword evidence="4" id="KW-1185">Reference proteome</keyword>
<dbReference type="GO" id="GO:0005819">
    <property type="term" value="C:spindle"/>
    <property type="evidence" value="ECO:0007669"/>
    <property type="project" value="TreeGrafter"/>
</dbReference>
<accession>A0A1J4K6Z7</accession>
<dbReference type="GeneID" id="94838674"/>
<keyword evidence="1" id="KW-0175">Coiled coil</keyword>
<dbReference type="AlphaFoldDB" id="A0A1J4K6Z7"/>
<sequence length="535" mass="62231">MIKTFTSNNWSNVHSILDNFLSFHFSFQRSILEMQKYIKFEISPNLDRFWKIIGFSDKEREIEKNRLSDILTNSYEKFVKDVSVDVQHLFDEVVEIQNEFRRLVHKYGDTKENLPITNDLPLLKQLEINKNALDNLKSKYEKREEEFEESHSQIIHFFNILGIPEEGRGDYNEIGDSDLTKERLQMFQQRLSSLKNEAEKRTILLNNLNDSLQSLSDELFEELPAEISQIFENEKYDNESLSILDEYHDYLINLKIERTEKINKLNKRITYLYNILAIDPLDQINVPTALSADTIDELQSEVDFLESNMKSRLPSVVKKLNEAISKLCDVLEIPMKKRPIYKYEKDEDLETSVVYLKGEFEKLTQRHNKMKPIIDLIYERDALYDIINMPAMVASKNSAPTKTTPTKAAPSKTSPTKNTSSKNSSMNSTQNISGQFKEKKMARIELAKLEVNLYKLLMEYRNENGHDFEYGGVIVINTIDTKKYPNEIVDGKNLLKKKIESASATMNQIAGKQKAQTPTKPKAARSMLYRTPQRK</sequence>
<evidence type="ECO:0000256" key="2">
    <source>
        <dbReference type="SAM" id="MobiDB-lite"/>
    </source>
</evidence>
<dbReference type="Pfam" id="PF03999">
    <property type="entry name" value="MAP65_ASE1"/>
    <property type="match status" value="1"/>
</dbReference>
<evidence type="ECO:0000256" key="1">
    <source>
        <dbReference type="SAM" id="Coils"/>
    </source>
</evidence>
<feature type="compositionally biased region" description="Polar residues" evidence="2">
    <location>
        <begin position="507"/>
        <end position="519"/>
    </location>
</feature>